<dbReference type="PANTHER" id="PTHR47326">
    <property type="entry name" value="TRANSPOSABLE ELEMENT TC3 TRANSPOSASE-LIKE PROTEIN"/>
    <property type="match status" value="1"/>
</dbReference>
<dbReference type="Gene3D" id="3.30.420.10">
    <property type="entry name" value="Ribonuclease H-like superfamily/Ribonuclease H"/>
    <property type="match status" value="1"/>
</dbReference>
<name>A0ABQ8SUE8_PERAM</name>
<evidence type="ECO:0000313" key="3">
    <source>
        <dbReference type="Proteomes" id="UP001148838"/>
    </source>
</evidence>
<comment type="caution">
    <text evidence="2">The sequence shown here is derived from an EMBL/GenBank/DDBJ whole genome shotgun (WGS) entry which is preliminary data.</text>
</comment>
<organism evidence="2 3">
    <name type="scientific">Periplaneta americana</name>
    <name type="common">American cockroach</name>
    <name type="synonym">Blatta americana</name>
    <dbReference type="NCBI Taxonomy" id="6978"/>
    <lineage>
        <taxon>Eukaryota</taxon>
        <taxon>Metazoa</taxon>
        <taxon>Ecdysozoa</taxon>
        <taxon>Arthropoda</taxon>
        <taxon>Hexapoda</taxon>
        <taxon>Insecta</taxon>
        <taxon>Pterygota</taxon>
        <taxon>Neoptera</taxon>
        <taxon>Polyneoptera</taxon>
        <taxon>Dictyoptera</taxon>
        <taxon>Blattodea</taxon>
        <taxon>Blattoidea</taxon>
        <taxon>Blattidae</taxon>
        <taxon>Blattinae</taxon>
        <taxon>Periplaneta</taxon>
    </lineage>
</organism>
<feature type="region of interest" description="Disordered" evidence="1">
    <location>
        <begin position="280"/>
        <end position="315"/>
    </location>
</feature>
<reference evidence="2 3" key="1">
    <citation type="journal article" date="2022" name="Allergy">
        <title>Genome assembly and annotation of Periplaneta americana reveal a comprehensive cockroach allergen profile.</title>
        <authorList>
            <person name="Wang L."/>
            <person name="Xiong Q."/>
            <person name="Saelim N."/>
            <person name="Wang L."/>
            <person name="Nong W."/>
            <person name="Wan A.T."/>
            <person name="Shi M."/>
            <person name="Liu X."/>
            <person name="Cao Q."/>
            <person name="Hui J.H.L."/>
            <person name="Sookrung N."/>
            <person name="Leung T.F."/>
            <person name="Tungtrongchitr A."/>
            <person name="Tsui S.K.W."/>
        </authorList>
    </citation>
    <scope>NUCLEOTIDE SEQUENCE [LARGE SCALE GENOMIC DNA]</scope>
    <source>
        <strain evidence="2">PWHHKU_190912</strain>
    </source>
</reference>
<evidence type="ECO:0000313" key="2">
    <source>
        <dbReference type="EMBL" id="KAJ4437312.1"/>
    </source>
</evidence>
<feature type="region of interest" description="Disordered" evidence="1">
    <location>
        <begin position="1"/>
        <end position="21"/>
    </location>
</feature>
<dbReference type="EMBL" id="JAJSOF020000021">
    <property type="protein sequence ID" value="KAJ4437312.1"/>
    <property type="molecule type" value="Genomic_DNA"/>
</dbReference>
<accession>A0ABQ8SUE8</accession>
<keyword evidence="3" id="KW-1185">Reference proteome</keyword>
<protein>
    <submittedName>
        <fullName evidence="2">Uncharacterized protein</fullName>
    </submittedName>
</protein>
<dbReference type="InterPro" id="IPR036397">
    <property type="entry name" value="RNaseH_sf"/>
</dbReference>
<sequence length="315" mass="36162">MSPGSSTDSYPAFARNGLRENPGKNFNQTLSDSLDFPNDIFYSKGIVHLFALARSKLEKHQTETGLYGLCFIIGPYFFEDGNERAVTVNGERYRQMLHTFRGALNRDDMWFQQDGAMTHTARDILRLLRNFFPERIISLFGDINWPARAPDLTAPDFFLWGQSAALELNRSLEIGRMSYPRVRPLVGTHSIQDLKNRIQDEVQEINETPAKMQLKRSTLLDKFKCKGKGQAVLSNTEQRALVPPYIYDTAAFMTYAAVFRLETGGNTQYNAMKFDERGTGRSVRRVCDRAQREKKQEEQGEDNDNKAKTMMTRER</sequence>
<dbReference type="PANTHER" id="PTHR47326:SF1">
    <property type="entry name" value="HTH PSQ-TYPE DOMAIN-CONTAINING PROTEIN"/>
    <property type="match status" value="1"/>
</dbReference>
<dbReference type="Proteomes" id="UP001148838">
    <property type="component" value="Unassembled WGS sequence"/>
</dbReference>
<proteinExistence type="predicted"/>
<evidence type="ECO:0000256" key="1">
    <source>
        <dbReference type="SAM" id="MobiDB-lite"/>
    </source>
</evidence>
<gene>
    <name evidence="2" type="ORF">ANN_17450</name>
</gene>